<keyword evidence="8" id="KW-1185">Reference proteome</keyword>
<comment type="subcellular location">
    <subcellularLocation>
        <location evidence="5">Cytoplasm</location>
    </subcellularLocation>
    <text evidence="5">Localizes to the division site, in a FtsZ-dependent manner.</text>
</comment>
<reference evidence="7" key="1">
    <citation type="submission" date="2021-01" db="EMBL/GenBank/DDBJ databases">
        <title>Genome public.</title>
        <authorList>
            <person name="Liu C."/>
            <person name="Sun Q."/>
        </authorList>
    </citation>
    <scope>NUCLEOTIDE SEQUENCE</scope>
    <source>
        <strain evidence="7">M6</strain>
    </source>
</reference>
<dbReference type="GO" id="GO:0000917">
    <property type="term" value="P:division septum assembly"/>
    <property type="evidence" value="ECO:0007669"/>
    <property type="project" value="UniProtKB-KW"/>
</dbReference>
<evidence type="ECO:0000256" key="2">
    <source>
        <dbReference type="ARBA" id="ARBA00023210"/>
    </source>
</evidence>
<dbReference type="PANTHER" id="PTHR35798">
    <property type="entry name" value="CELL DIVISION PROTEIN SEPF"/>
    <property type="match status" value="1"/>
</dbReference>
<dbReference type="Pfam" id="PF04472">
    <property type="entry name" value="SepF"/>
    <property type="match status" value="1"/>
</dbReference>
<evidence type="ECO:0000256" key="4">
    <source>
        <dbReference type="ARBA" id="ARBA00044936"/>
    </source>
</evidence>
<comment type="caution">
    <text evidence="7">The sequence shown here is derived from an EMBL/GenBank/DDBJ whole genome shotgun (WGS) entry which is preliminary data.</text>
</comment>
<evidence type="ECO:0000256" key="6">
    <source>
        <dbReference type="SAM" id="MobiDB-lite"/>
    </source>
</evidence>
<evidence type="ECO:0000256" key="1">
    <source>
        <dbReference type="ARBA" id="ARBA00022618"/>
    </source>
</evidence>
<dbReference type="InterPro" id="IPR007561">
    <property type="entry name" value="Cell_div_SepF/SepF-rel"/>
</dbReference>
<dbReference type="InterPro" id="IPR038594">
    <property type="entry name" value="SepF-like_sf"/>
</dbReference>
<keyword evidence="1 5" id="KW-0132">Cell division</keyword>
<dbReference type="GO" id="GO:0043093">
    <property type="term" value="P:FtsZ-dependent cytokinesis"/>
    <property type="evidence" value="ECO:0007669"/>
    <property type="project" value="UniProtKB-UniRule"/>
</dbReference>
<dbReference type="InterPro" id="IPR023052">
    <property type="entry name" value="Cell_div_SepF"/>
</dbReference>
<keyword evidence="5" id="KW-0963">Cytoplasm</keyword>
<dbReference type="EMBL" id="JAEQMG010000048">
    <property type="protein sequence ID" value="MBK6087969.1"/>
    <property type="molecule type" value="Genomic_DNA"/>
</dbReference>
<proteinExistence type="inferred from homology"/>
<evidence type="ECO:0000313" key="8">
    <source>
        <dbReference type="Proteomes" id="UP000633365"/>
    </source>
</evidence>
<dbReference type="PANTHER" id="PTHR35798:SF1">
    <property type="entry name" value="CELL DIVISION PROTEIN SEPF"/>
    <property type="match status" value="1"/>
</dbReference>
<name>A0A934U3T7_9FIRM</name>
<accession>A0A934U3T7</accession>
<evidence type="ECO:0000256" key="5">
    <source>
        <dbReference type="HAMAP-Rule" id="MF_01197"/>
    </source>
</evidence>
<keyword evidence="3 5" id="KW-0131">Cell cycle</keyword>
<organism evidence="7 8">
    <name type="scientific">Ruminococcus difficilis</name>
    <dbReference type="NCBI Taxonomy" id="2763069"/>
    <lineage>
        <taxon>Bacteria</taxon>
        <taxon>Bacillati</taxon>
        <taxon>Bacillota</taxon>
        <taxon>Clostridia</taxon>
        <taxon>Eubacteriales</taxon>
        <taxon>Oscillospiraceae</taxon>
        <taxon>Ruminococcus</taxon>
    </lineage>
</organism>
<comment type="subunit">
    <text evidence="5">Homodimer. Interacts with FtsZ.</text>
</comment>
<comment type="similarity">
    <text evidence="5">Belongs to the SepF family.</text>
</comment>
<gene>
    <name evidence="5" type="primary">sepF</name>
    <name evidence="7" type="ORF">JKK62_04775</name>
</gene>
<dbReference type="Proteomes" id="UP000633365">
    <property type="component" value="Unassembled WGS sequence"/>
</dbReference>
<sequence>MAGFVDKFKRMWDAPDDEYEYSDYDDYEGKNDRNRDRRADRDSDAEPRSRRSSARYDNLDDIDLSSRDTTRRNKVVNISATAKLSVALFKPERFGEETRNIADELIKTHTVVLNLENTNKDMARRIIDFLSGVAYANRGKIKKVATSTFIIIPNNVDLTGDDLLDELEHSGVYF</sequence>
<keyword evidence="2 5" id="KW-0717">Septation</keyword>
<comment type="function">
    <text evidence="4 5">Cell division protein that is part of the divisome complex and is recruited early to the Z-ring. Probably stimulates Z-ring formation, perhaps through the cross-linking of FtsZ protofilaments. Its function overlaps with FtsA.</text>
</comment>
<protein>
    <recommendedName>
        <fullName evidence="5">Cell division protein SepF</fullName>
    </recommendedName>
</protein>
<dbReference type="Gene3D" id="3.30.110.150">
    <property type="entry name" value="SepF-like protein"/>
    <property type="match status" value="1"/>
</dbReference>
<evidence type="ECO:0000313" key="7">
    <source>
        <dbReference type="EMBL" id="MBK6087969.1"/>
    </source>
</evidence>
<dbReference type="AlphaFoldDB" id="A0A934U3T7"/>
<dbReference type="RefSeq" id="WP_186833024.1">
    <property type="nucleotide sequence ID" value="NZ_JAEQMG010000048.1"/>
</dbReference>
<dbReference type="HAMAP" id="MF_01197">
    <property type="entry name" value="SepF"/>
    <property type="match status" value="1"/>
</dbReference>
<evidence type="ECO:0000256" key="3">
    <source>
        <dbReference type="ARBA" id="ARBA00023306"/>
    </source>
</evidence>
<dbReference type="GO" id="GO:0005737">
    <property type="term" value="C:cytoplasm"/>
    <property type="evidence" value="ECO:0007669"/>
    <property type="project" value="UniProtKB-SubCell"/>
</dbReference>
<feature type="region of interest" description="Disordered" evidence="6">
    <location>
        <begin position="18"/>
        <end position="57"/>
    </location>
</feature>
<feature type="compositionally biased region" description="Basic and acidic residues" evidence="6">
    <location>
        <begin position="27"/>
        <end position="49"/>
    </location>
</feature>